<organism evidence="2">
    <name type="scientific">Schistocephalus solidus</name>
    <name type="common">Tapeworm</name>
    <dbReference type="NCBI Taxonomy" id="70667"/>
    <lineage>
        <taxon>Eukaryota</taxon>
        <taxon>Metazoa</taxon>
        <taxon>Spiralia</taxon>
        <taxon>Lophotrochozoa</taxon>
        <taxon>Platyhelminthes</taxon>
        <taxon>Cestoda</taxon>
        <taxon>Eucestoda</taxon>
        <taxon>Diphyllobothriidea</taxon>
        <taxon>Diphyllobothriidae</taxon>
        <taxon>Schistocephalus</taxon>
    </lineage>
</organism>
<name>A0A0X3P8T6_SCHSO</name>
<gene>
    <name evidence="2" type="ORF">TR131401</name>
</gene>
<feature type="region of interest" description="Disordered" evidence="1">
    <location>
        <begin position="218"/>
        <end position="248"/>
    </location>
</feature>
<protein>
    <recommendedName>
        <fullName evidence="3">DUF4476 domain-containing protein</fullName>
    </recommendedName>
</protein>
<dbReference type="PANTHER" id="PTHR14880:SF2">
    <property type="entry name" value="PROLINE AND SERINE-RICH PROTEIN 1"/>
    <property type="match status" value="1"/>
</dbReference>
<dbReference type="AlphaFoldDB" id="A0A0X3P8T6"/>
<reference evidence="2" key="1">
    <citation type="submission" date="2016-01" db="EMBL/GenBank/DDBJ databases">
        <title>Reference transcriptome for the parasite Schistocephalus solidus: insights into the molecular evolution of parasitism.</title>
        <authorList>
            <person name="Hebert F.O."/>
            <person name="Grambauer S."/>
            <person name="Barber I."/>
            <person name="Landry C.R."/>
            <person name="Aubin-Horth N."/>
        </authorList>
    </citation>
    <scope>NUCLEOTIDE SEQUENCE</scope>
</reference>
<proteinExistence type="predicted"/>
<dbReference type="PANTHER" id="PTHR14880">
    <property type="entry name" value="PROLINE AND SERINE-RICH PROTEIN 1"/>
    <property type="match status" value="1"/>
</dbReference>
<evidence type="ECO:0000256" key="1">
    <source>
        <dbReference type="SAM" id="MobiDB-lite"/>
    </source>
</evidence>
<evidence type="ECO:0008006" key="3">
    <source>
        <dbReference type="Google" id="ProtNLM"/>
    </source>
</evidence>
<dbReference type="EMBL" id="GEEE01014881">
    <property type="protein sequence ID" value="JAP48344.1"/>
    <property type="molecule type" value="Transcribed_RNA"/>
</dbReference>
<sequence>MTKKPVNDGDFSRLLAKLRGETDSAEAKLAKLYYFPGNFSGQQAAELLGVFKTAPEKIRVLKMLEKRMCRMSCAEGKEVLERIQLTQPDKLFALDCIKRTLTDHQTTEGTEYILSAFNSEEDKIKALHRLTAISSYANEDLAAGGHLVYGPVGSIHGQSFPLSEHMYGPVQQQLEAREGAKDMPNFPDTLSDKQKSMYTCHPSYAYGKVNDSAYYLGGGKPPLPPRPADNAVTGPPLSLRDPVRPTDQTDDCGIEGDPCLGLNQSGPVPIGFIDHKKKVDTQCC</sequence>
<dbReference type="InterPro" id="IPR042616">
    <property type="entry name" value="PROSER1"/>
</dbReference>
<accession>A0A0X3P8T6</accession>
<evidence type="ECO:0000313" key="2">
    <source>
        <dbReference type="EMBL" id="JAP48344.1"/>
    </source>
</evidence>